<feature type="transmembrane region" description="Helical" evidence="2">
    <location>
        <begin position="168"/>
        <end position="198"/>
    </location>
</feature>
<reference evidence="3 4" key="1">
    <citation type="submission" date="2019-03" db="EMBL/GenBank/DDBJ databases">
        <title>First draft genome of Liparis tanakae, snailfish: a comprehensive survey of snailfish specific genes.</title>
        <authorList>
            <person name="Kim W."/>
            <person name="Song I."/>
            <person name="Jeong J.-H."/>
            <person name="Kim D."/>
            <person name="Kim S."/>
            <person name="Ryu S."/>
            <person name="Song J.Y."/>
            <person name="Lee S.K."/>
        </authorList>
    </citation>
    <scope>NUCLEOTIDE SEQUENCE [LARGE SCALE GENOMIC DNA]</scope>
    <source>
        <tissue evidence="3">Muscle</tissue>
    </source>
</reference>
<sequence length="260" mass="26805">MQLVCFQARHRGEQAGLPRLVRPRPDLRDPQDAVLLFVLLSEGSPAQAQRLAHAGRARGKLRKAVAAGGSQEVLLESVLRGRRREDGSPEVGKAPRAADGVGRRGQVLHALHPGHLLLWGAAGARGGEHGAALPGSVLLQEQAVRRGVALRAALLRLQRRESTPPPGLGLGLGLVLVLGLGLVLVLGLGLGLGLGLVLGLGPRGGEGSPEADLAGPGSDGDAVGGSVRAAVGRQHAGEEGVAPQPHRLHALTRRPPIGWL</sequence>
<keyword evidence="2" id="KW-0812">Transmembrane</keyword>
<keyword evidence="2" id="KW-0472">Membrane</keyword>
<evidence type="ECO:0000256" key="2">
    <source>
        <dbReference type="SAM" id="Phobius"/>
    </source>
</evidence>
<comment type="caution">
    <text evidence="3">The sequence shown here is derived from an EMBL/GenBank/DDBJ whole genome shotgun (WGS) entry which is preliminary data.</text>
</comment>
<evidence type="ECO:0000256" key="1">
    <source>
        <dbReference type="SAM" id="MobiDB-lite"/>
    </source>
</evidence>
<name>A0A4Z2ELW1_9TELE</name>
<protein>
    <submittedName>
        <fullName evidence="3">Uncharacterized protein</fullName>
    </submittedName>
</protein>
<keyword evidence="4" id="KW-1185">Reference proteome</keyword>
<proteinExistence type="predicted"/>
<dbReference type="AlphaFoldDB" id="A0A4Z2ELW1"/>
<gene>
    <name evidence="3" type="ORF">EYF80_060521</name>
</gene>
<feature type="region of interest" description="Disordered" evidence="1">
    <location>
        <begin position="205"/>
        <end position="225"/>
    </location>
</feature>
<organism evidence="3 4">
    <name type="scientific">Liparis tanakae</name>
    <name type="common">Tanaka's snailfish</name>
    <dbReference type="NCBI Taxonomy" id="230148"/>
    <lineage>
        <taxon>Eukaryota</taxon>
        <taxon>Metazoa</taxon>
        <taxon>Chordata</taxon>
        <taxon>Craniata</taxon>
        <taxon>Vertebrata</taxon>
        <taxon>Euteleostomi</taxon>
        <taxon>Actinopterygii</taxon>
        <taxon>Neopterygii</taxon>
        <taxon>Teleostei</taxon>
        <taxon>Neoteleostei</taxon>
        <taxon>Acanthomorphata</taxon>
        <taxon>Eupercaria</taxon>
        <taxon>Perciformes</taxon>
        <taxon>Cottioidei</taxon>
        <taxon>Cottales</taxon>
        <taxon>Liparidae</taxon>
        <taxon>Liparis</taxon>
    </lineage>
</organism>
<accession>A0A4Z2ELW1</accession>
<dbReference type="EMBL" id="SRLO01005770">
    <property type="protein sequence ID" value="TNN29332.1"/>
    <property type="molecule type" value="Genomic_DNA"/>
</dbReference>
<keyword evidence="2" id="KW-1133">Transmembrane helix</keyword>
<dbReference type="Proteomes" id="UP000314294">
    <property type="component" value="Unassembled WGS sequence"/>
</dbReference>
<evidence type="ECO:0000313" key="3">
    <source>
        <dbReference type="EMBL" id="TNN29332.1"/>
    </source>
</evidence>
<evidence type="ECO:0000313" key="4">
    <source>
        <dbReference type="Proteomes" id="UP000314294"/>
    </source>
</evidence>